<name>A0ABN8STX0_9CNID</name>
<evidence type="ECO:0000313" key="1">
    <source>
        <dbReference type="EMBL" id="CAH3194033.1"/>
    </source>
</evidence>
<protein>
    <submittedName>
        <fullName evidence="1">Uncharacterized protein</fullName>
    </submittedName>
</protein>
<dbReference type="Proteomes" id="UP001159427">
    <property type="component" value="Unassembled WGS sequence"/>
</dbReference>
<proteinExistence type="predicted"/>
<dbReference type="PANTHER" id="PTHR47773:SF1">
    <property type="entry name" value="C2H2-TYPE DOMAIN-CONTAINING PROTEIN"/>
    <property type="match status" value="1"/>
</dbReference>
<gene>
    <name evidence="1" type="ORF">PEVE_00026991</name>
</gene>
<sequence>MRISNLPEEFSGPQRNDTLGVPLLDCDCIWTIWESEQDIAYLQDPEVVQLYTKTSKIVKGGRELPLYCCSRGSTCHNHLDFFIPGTSANDLHFHAFLLEGVARWNRDREVAGVTEANSDTIYCSRLLP</sequence>
<accession>A0ABN8STX0</accession>
<dbReference type="PANTHER" id="PTHR47773">
    <property type="entry name" value="SI:DKEY-9I5.2-RELATED"/>
    <property type="match status" value="1"/>
</dbReference>
<comment type="caution">
    <text evidence="1">The sequence shown here is derived from an EMBL/GenBank/DDBJ whole genome shotgun (WGS) entry which is preliminary data.</text>
</comment>
<evidence type="ECO:0000313" key="2">
    <source>
        <dbReference type="Proteomes" id="UP001159427"/>
    </source>
</evidence>
<dbReference type="EMBL" id="CALNXI010003685">
    <property type="protein sequence ID" value="CAH3194033.1"/>
    <property type="molecule type" value="Genomic_DNA"/>
</dbReference>
<keyword evidence="2" id="KW-1185">Reference proteome</keyword>
<organism evidence="1 2">
    <name type="scientific">Porites evermanni</name>
    <dbReference type="NCBI Taxonomy" id="104178"/>
    <lineage>
        <taxon>Eukaryota</taxon>
        <taxon>Metazoa</taxon>
        <taxon>Cnidaria</taxon>
        <taxon>Anthozoa</taxon>
        <taxon>Hexacorallia</taxon>
        <taxon>Scleractinia</taxon>
        <taxon>Fungiina</taxon>
        <taxon>Poritidae</taxon>
        <taxon>Porites</taxon>
    </lineage>
</organism>
<reference evidence="1 2" key="1">
    <citation type="submission" date="2022-05" db="EMBL/GenBank/DDBJ databases">
        <authorList>
            <consortium name="Genoscope - CEA"/>
            <person name="William W."/>
        </authorList>
    </citation>
    <scope>NUCLEOTIDE SEQUENCE [LARGE SCALE GENOMIC DNA]</scope>
</reference>